<proteinExistence type="predicted"/>
<gene>
    <name evidence="1" type="ORF">BU25DRAFT_488894</name>
</gene>
<name>A0ACB6SAX9_9PLEO</name>
<dbReference type="EMBL" id="MU006706">
    <property type="protein sequence ID" value="KAF2630745.1"/>
    <property type="molecule type" value="Genomic_DNA"/>
</dbReference>
<reference evidence="1" key="1">
    <citation type="journal article" date="2020" name="Stud. Mycol.">
        <title>101 Dothideomycetes genomes: a test case for predicting lifestyles and emergence of pathogens.</title>
        <authorList>
            <person name="Haridas S."/>
            <person name="Albert R."/>
            <person name="Binder M."/>
            <person name="Bloem J."/>
            <person name="Labutti K."/>
            <person name="Salamov A."/>
            <person name="Andreopoulos B."/>
            <person name="Baker S."/>
            <person name="Barry K."/>
            <person name="Bills G."/>
            <person name="Bluhm B."/>
            <person name="Cannon C."/>
            <person name="Castanera R."/>
            <person name="Culley D."/>
            <person name="Daum C."/>
            <person name="Ezra D."/>
            <person name="Gonzalez J."/>
            <person name="Henrissat B."/>
            <person name="Kuo A."/>
            <person name="Liang C."/>
            <person name="Lipzen A."/>
            <person name="Lutzoni F."/>
            <person name="Magnuson J."/>
            <person name="Mondo S."/>
            <person name="Nolan M."/>
            <person name="Ohm R."/>
            <person name="Pangilinan J."/>
            <person name="Park H.-J."/>
            <person name="Ramirez L."/>
            <person name="Alfaro M."/>
            <person name="Sun H."/>
            <person name="Tritt A."/>
            <person name="Yoshinaga Y."/>
            <person name="Zwiers L.-H."/>
            <person name="Turgeon B."/>
            <person name="Goodwin S."/>
            <person name="Spatafora J."/>
            <person name="Crous P."/>
            <person name="Grigoriev I."/>
        </authorList>
    </citation>
    <scope>NUCLEOTIDE SEQUENCE</scope>
    <source>
        <strain evidence="1">CBS 525.71</strain>
    </source>
</reference>
<evidence type="ECO:0000313" key="1">
    <source>
        <dbReference type="EMBL" id="KAF2630745.1"/>
    </source>
</evidence>
<evidence type="ECO:0000313" key="2">
    <source>
        <dbReference type="Proteomes" id="UP000799754"/>
    </source>
</evidence>
<comment type="caution">
    <text evidence="1">The sequence shown here is derived from an EMBL/GenBank/DDBJ whole genome shotgun (WGS) entry which is preliminary data.</text>
</comment>
<dbReference type="Proteomes" id="UP000799754">
    <property type="component" value="Unassembled WGS sequence"/>
</dbReference>
<sequence length="164" mass="18396">MAPPRTAKKSSITAAQTASRQGPTARKQVVEEYDEDTQTDCMDMDDEVEDDQLDSSQGTAVQNVIMGGLSNQKKRHVVNKKKVKEDYSRTKTKLQDNITAFFDEHEDQSDTAHRAQLNRLADLLAMKATLESQMTSKLAHLRAAYDAHSKELSTVVDSRIKELK</sequence>
<organism evidence="1 2">
    <name type="scientific">Macroventuria anomochaeta</name>
    <dbReference type="NCBI Taxonomy" id="301207"/>
    <lineage>
        <taxon>Eukaryota</taxon>
        <taxon>Fungi</taxon>
        <taxon>Dikarya</taxon>
        <taxon>Ascomycota</taxon>
        <taxon>Pezizomycotina</taxon>
        <taxon>Dothideomycetes</taxon>
        <taxon>Pleosporomycetidae</taxon>
        <taxon>Pleosporales</taxon>
        <taxon>Pleosporineae</taxon>
        <taxon>Didymellaceae</taxon>
        <taxon>Macroventuria</taxon>
    </lineage>
</organism>
<keyword evidence="2" id="KW-1185">Reference proteome</keyword>
<protein>
    <submittedName>
        <fullName evidence="1">Uncharacterized protein</fullName>
    </submittedName>
</protein>
<accession>A0ACB6SAX9</accession>